<evidence type="ECO:0000256" key="4">
    <source>
        <dbReference type="SAM" id="Phobius"/>
    </source>
</evidence>
<dbReference type="RefSeq" id="WP_067409790.1">
    <property type="nucleotide sequence ID" value="NZ_LNTY01000004.1"/>
</dbReference>
<keyword evidence="2" id="KW-0677">Repeat</keyword>
<dbReference type="PROSITE" id="PS00101">
    <property type="entry name" value="HEXAPEP_TRANSFERASES"/>
    <property type="match status" value="1"/>
</dbReference>
<sequence length="242" mass="26006">MNLQATKQWIKTSPSPFARGLFRMLKAILNFSVPAPKVIFTPMYHLVTLIGSLWASFTRLFWWTPLFKGRIQKVGKGFYLYGGMPFVSGPLTMTFGDQCRVSGQTTFSGRTCGNATPTLIVGNNIDIGWQTTIAVGTKVILGDNVRIAGRAFLAGYPGHPVNAEDRAAGLPELDEQVGDIVLQRDVWLATGVSVMAGVTIGEGTIVAAGSVVTKDLPPFVVAGGVPAKVLRPMTDEEKRHGA</sequence>
<feature type="transmembrane region" description="Helical" evidence="4">
    <location>
        <begin position="43"/>
        <end position="62"/>
    </location>
</feature>
<keyword evidence="1 5" id="KW-0808">Transferase</keyword>
<protein>
    <submittedName>
        <fullName evidence="5">Acetyltransferase</fullName>
    </submittedName>
</protein>
<comment type="caution">
    <text evidence="5">The sequence shown here is derived from an EMBL/GenBank/DDBJ whole genome shotgun (WGS) entry which is preliminary data.</text>
</comment>
<dbReference type="GO" id="GO:0016746">
    <property type="term" value="F:acyltransferase activity"/>
    <property type="evidence" value="ECO:0007669"/>
    <property type="project" value="UniProtKB-KW"/>
</dbReference>
<dbReference type="InterPro" id="IPR051159">
    <property type="entry name" value="Hexapeptide_acetyltransf"/>
</dbReference>
<evidence type="ECO:0000256" key="2">
    <source>
        <dbReference type="ARBA" id="ARBA00022737"/>
    </source>
</evidence>
<keyword evidence="4" id="KW-1133">Transmembrane helix</keyword>
<gene>
    <name evidence="5" type="ORF">ATN88_16695</name>
</gene>
<organism evidence="5 6">
    <name type="scientific">Enterovibrio coralii</name>
    <dbReference type="NCBI Taxonomy" id="294935"/>
    <lineage>
        <taxon>Bacteria</taxon>
        <taxon>Pseudomonadati</taxon>
        <taxon>Pseudomonadota</taxon>
        <taxon>Gammaproteobacteria</taxon>
        <taxon>Vibrionales</taxon>
        <taxon>Vibrionaceae</taxon>
        <taxon>Enterovibrio</taxon>
    </lineage>
</organism>
<accession>A0A135IDG3</accession>
<dbReference type="InterPro" id="IPR018357">
    <property type="entry name" value="Hexapep_transf_CS"/>
</dbReference>
<reference evidence="5 6" key="1">
    <citation type="submission" date="2015-11" db="EMBL/GenBank/DDBJ databases">
        <title>Genomic Taxonomy of the Vibrionaceae.</title>
        <authorList>
            <person name="Gomez-Gil B."/>
            <person name="Enciso-Ibarra J."/>
        </authorList>
    </citation>
    <scope>NUCLEOTIDE SEQUENCE [LARGE SCALE GENOMIC DNA]</scope>
    <source>
        <strain evidence="5 6">CAIM 912</strain>
    </source>
</reference>
<name>A0A135IDG3_9GAMM</name>
<evidence type="ECO:0000256" key="1">
    <source>
        <dbReference type="ARBA" id="ARBA00022679"/>
    </source>
</evidence>
<keyword evidence="3" id="KW-0012">Acyltransferase</keyword>
<dbReference type="PANTHER" id="PTHR23416">
    <property type="entry name" value="SIALIC ACID SYNTHASE-RELATED"/>
    <property type="match status" value="1"/>
</dbReference>
<dbReference type="AlphaFoldDB" id="A0A135IDG3"/>
<dbReference type="STRING" id="294935.ATN88_16695"/>
<evidence type="ECO:0000313" key="6">
    <source>
        <dbReference type="Proteomes" id="UP000070529"/>
    </source>
</evidence>
<evidence type="ECO:0000256" key="3">
    <source>
        <dbReference type="ARBA" id="ARBA00023315"/>
    </source>
</evidence>
<evidence type="ECO:0000313" key="5">
    <source>
        <dbReference type="EMBL" id="KXF83510.1"/>
    </source>
</evidence>
<keyword evidence="4" id="KW-0812">Transmembrane</keyword>
<dbReference type="Proteomes" id="UP000070529">
    <property type="component" value="Unassembled WGS sequence"/>
</dbReference>
<dbReference type="InterPro" id="IPR011004">
    <property type="entry name" value="Trimer_LpxA-like_sf"/>
</dbReference>
<dbReference type="InterPro" id="IPR001451">
    <property type="entry name" value="Hexapep"/>
</dbReference>
<dbReference type="Gene3D" id="2.160.10.10">
    <property type="entry name" value="Hexapeptide repeat proteins"/>
    <property type="match status" value="1"/>
</dbReference>
<dbReference type="OrthoDB" id="9815592at2"/>
<keyword evidence="4" id="KW-0472">Membrane</keyword>
<dbReference type="Pfam" id="PF00132">
    <property type="entry name" value="Hexapep"/>
    <property type="match status" value="1"/>
</dbReference>
<keyword evidence="6" id="KW-1185">Reference proteome</keyword>
<dbReference type="EMBL" id="LNTY01000004">
    <property type="protein sequence ID" value="KXF83510.1"/>
    <property type="molecule type" value="Genomic_DNA"/>
</dbReference>
<proteinExistence type="predicted"/>
<dbReference type="SUPFAM" id="SSF51161">
    <property type="entry name" value="Trimeric LpxA-like enzymes"/>
    <property type="match status" value="1"/>
</dbReference>
<dbReference type="CDD" id="cd04647">
    <property type="entry name" value="LbH_MAT_like"/>
    <property type="match status" value="1"/>
</dbReference>